<gene>
    <name evidence="7" type="ORF">B0I35DRAFT_513840</name>
</gene>
<dbReference type="PANTHER" id="PTHR42973">
    <property type="entry name" value="BINDING OXIDOREDUCTASE, PUTATIVE (AFU_ORTHOLOGUE AFUA_1G17690)-RELATED"/>
    <property type="match status" value="1"/>
</dbReference>
<keyword evidence="2" id="KW-0285">Flavoprotein</keyword>
<evidence type="ECO:0000256" key="3">
    <source>
        <dbReference type="ARBA" id="ARBA00022827"/>
    </source>
</evidence>
<dbReference type="Proteomes" id="UP000813444">
    <property type="component" value="Unassembled WGS sequence"/>
</dbReference>
<evidence type="ECO:0000259" key="6">
    <source>
        <dbReference type="PROSITE" id="PS51387"/>
    </source>
</evidence>
<evidence type="ECO:0000256" key="4">
    <source>
        <dbReference type="ARBA" id="ARBA00023002"/>
    </source>
</evidence>
<dbReference type="InterPro" id="IPR006094">
    <property type="entry name" value="Oxid_FAD_bind_N"/>
</dbReference>
<reference evidence="7" key="1">
    <citation type="journal article" date="2021" name="Nat. Commun.">
        <title>Genetic determinants of endophytism in the Arabidopsis root mycobiome.</title>
        <authorList>
            <person name="Mesny F."/>
            <person name="Miyauchi S."/>
            <person name="Thiergart T."/>
            <person name="Pickel B."/>
            <person name="Atanasova L."/>
            <person name="Karlsson M."/>
            <person name="Huettel B."/>
            <person name="Barry K.W."/>
            <person name="Haridas S."/>
            <person name="Chen C."/>
            <person name="Bauer D."/>
            <person name="Andreopoulos W."/>
            <person name="Pangilinan J."/>
            <person name="LaButti K."/>
            <person name="Riley R."/>
            <person name="Lipzen A."/>
            <person name="Clum A."/>
            <person name="Drula E."/>
            <person name="Henrissat B."/>
            <person name="Kohler A."/>
            <person name="Grigoriev I.V."/>
            <person name="Martin F.M."/>
            <person name="Hacquard S."/>
        </authorList>
    </citation>
    <scope>NUCLEOTIDE SEQUENCE</scope>
    <source>
        <strain evidence="7">MPI-CAGE-CH-0235</strain>
    </source>
</reference>
<keyword evidence="4" id="KW-0560">Oxidoreductase</keyword>
<evidence type="ECO:0000256" key="1">
    <source>
        <dbReference type="ARBA" id="ARBA00005466"/>
    </source>
</evidence>
<evidence type="ECO:0000313" key="8">
    <source>
        <dbReference type="Proteomes" id="UP000813444"/>
    </source>
</evidence>
<evidence type="ECO:0000256" key="5">
    <source>
        <dbReference type="SAM" id="SignalP"/>
    </source>
</evidence>
<dbReference type="OrthoDB" id="2151789at2759"/>
<comment type="caution">
    <text evidence="7">The sequence shown here is derived from an EMBL/GenBank/DDBJ whole genome shotgun (WGS) entry which is preliminary data.</text>
</comment>
<dbReference type="GO" id="GO:0071949">
    <property type="term" value="F:FAD binding"/>
    <property type="evidence" value="ECO:0007669"/>
    <property type="project" value="InterPro"/>
</dbReference>
<dbReference type="InterPro" id="IPR016166">
    <property type="entry name" value="FAD-bd_PCMH"/>
</dbReference>
<dbReference type="PANTHER" id="PTHR42973:SF53">
    <property type="entry name" value="FAD-BINDING PCMH-TYPE DOMAIN-CONTAINING PROTEIN-RELATED"/>
    <property type="match status" value="1"/>
</dbReference>
<keyword evidence="8" id="KW-1185">Reference proteome</keyword>
<dbReference type="InterPro" id="IPR016169">
    <property type="entry name" value="FAD-bd_PCMH_sub2"/>
</dbReference>
<sequence>MLARCFVASLVAPVVSAANAIPVSRELAGQSLVSSNAGNPPCAALEAAGLRDRLLVPTDAAYEPQINTWWAANTRLRPWCLVLPQTVDEVSLILKTLSNAGEGAGDWHIAIRSGSHSTTGGNNIVNGVAIDLSHMNSTEYDEASSLARVYTGARWESVYSHLAGVNRSVVGGRDGTVGVGGFLLGGGYSFYSPKLGFGCDSVVNYEVVLGNGTIVQANESAHSDLYRALKGGHSNFGLVTRFDMATIPARNLWYELRYLANNYSSVVADVAADFANHDESLGDNALVTWVSFNSTISPVTTASTIYVNVEGNPHVETSYDAIRRLPSLLSESVSLPLTQAAAASGSGEGTWSTGSSGTYKNNPAILRNTIRVHEDLARNLTSAIGVDSFSTFFFMQPLPSYMGSIGKQRGGNVLGLDSLRDNAIIWTAGVSVSSNEADFALARALLQEASAQIQAFAASEDGVVDFIYLNYAGAEQDPLGSYGAEQVEFMRDVAARYDPAGVFQRRVPGGFKISRVV</sequence>
<dbReference type="SUPFAM" id="SSF56176">
    <property type="entry name" value="FAD-binding/transporter-associated domain-like"/>
    <property type="match status" value="1"/>
</dbReference>
<keyword evidence="3" id="KW-0274">FAD</keyword>
<dbReference type="Gene3D" id="3.30.465.10">
    <property type="match status" value="1"/>
</dbReference>
<dbReference type="InterPro" id="IPR050416">
    <property type="entry name" value="FAD-linked_Oxidoreductase"/>
</dbReference>
<accession>A0A8K0SQZ4</accession>
<dbReference type="EMBL" id="JAGPNK010000010">
    <property type="protein sequence ID" value="KAH7312505.1"/>
    <property type="molecule type" value="Genomic_DNA"/>
</dbReference>
<evidence type="ECO:0000313" key="7">
    <source>
        <dbReference type="EMBL" id="KAH7312505.1"/>
    </source>
</evidence>
<comment type="similarity">
    <text evidence="1">Belongs to the oxygen-dependent FAD-linked oxidoreductase family.</text>
</comment>
<dbReference type="PROSITE" id="PS51387">
    <property type="entry name" value="FAD_PCMH"/>
    <property type="match status" value="1"/>
</dbReference>
<proteinExistence type="inferred from homology"/>
<dbReference type="InterPro" id="IPR036318">
    <property type="entry name" value="FAD-bd_PCMH-like_sf"/>
</dbReference>
<evidence type="ECO:0000256" key="2">
    <source>
        <dbReference type="ARBA" id="ARBA00022630"/>
    </source>
</evidence>
<dbReference type="GO" id="GO:0016491">
    <property type="term" value="F:oxidoreductase activity"/>
    <property type="evidence" value="ECO:0007669"/>
    <property type="project" value="UniProtKB-KW"/>
</dbReference>
<keyword evidence="5" id="KW-0732">Signal</keyword>
<feature type="signal peptide" evidence="5">
    <location>
        <begin position="1"/>
        <end position="17"/>
    </location>
</feature>
<feature type="chain" id="PRO_5035453929" description="FAD-binding PCMH-type domain-containing protein" evidence="5">
    <location>
        <begin position="18"/>
        <end position="517"/>
    </location>
</feature>
<protein>
    <recommendedName>
        <fullName evidence="6">FAD-binding PCMH-type domain-containing protein</fullName>
    </recommendedName>
</protein>
<organism evidence="7 8">
    <name type="scientific">Stachybotrys elegans</name>
    <dbReference type="NCBI Taxonomy" id="80388"/>
    <lineage>
        <taxon>Eukaryota</taxon>
        <taxon>Fungi</taxon>
        <taxon>Dikarya</taxon>
        <taxon>Ascomycota</taxon>
        <taxon>Pezizomycotina</taxon>
        <taxon>Sordariomycetes</taxon>
        <taxon>Hypocreomycetidae</taxon>
        <taxon>Hypocreales</taxon>
        <taxon>Stachybotryaceae</taxon>
        <taxon>Stachybotrys</taxon>
    </lineage>
</organism>
<dbReference type="AlphaFoldDB" id="A0A8K0SQZ4"/>
<name>A0A8K0SQZ4_9HYPO</name>
<dbReference type="Pfam" id="PF01565">
    <property type="entry name" value="FAD_binding_4"/>
    <property type="match status" value="1"/>
</dbReference>
<feature type="domain" description="FAD-binding PCMH-type" evidence="6">
    <location>
        <begin position="74"/>
        <end position="249"/>
    </location>
</feature>